<feature type="compositionally biased region" description="Basic residues" evidence="1">
    <location>
        <begin position="202"/>
        <end position="219"/>
    </location>
</feature>
<name>A0A482X2M3_LAOST</name>
<comment type="caution">
    <text evidence="2">The sequence shown here is derived from an EMBL/GenBank/DDBJ whole genome shotgun (WGS) entry which is preliminary data.</text>
</comment>
<reference evidence="2 3" key="1">
    <citation type="journal article" date="2017" name="Gigascience">
        <title>Genome sequence of the small brown planthopper, Laodelphax striatellus.</title>
        <authorList>
            <person name="Zhu J."/>
            <person name="Jiang F."/>
            <person name="Wang X."/>
            <person name="Yang P."/>
            <person name="Bao Y."/>
            <person name="Zhao W."/>
            <person name="Wang W."/>
            <person name="Lu H."/>
            <person name="Wang Q."/>
            <person name="Cui N."/>
            <person name="Li J."/>
            <person name="Chen X."/>
            <person name="Luo L."/>
            <person name="Yu J."/>
            <person name="Kang L."/>
            <person name="Cui F."/>
        </authorList>
    </citation>
    <scope>NUCLEOTIDE SEQUENCE [LARGE SCALE GENOMIC DNA]</scope>
    <source>
        <strain evidence="2">Lst14</strain>
    </source>
</reference>
<gene>
    <name evidence="2" type="ORF">LSTR_LSTR002376</name>
</gene>
<accession>A0A482X2M3</accession>
<dbReference type="EMBL" id="QKKF02019433">
    <property type="protein sequence ID" value="RZF39973.1"/>
    <property type="molecule type" value="Genomic_DNA"/>
</dbReference>
<dbReference type="InParanoid" id="A0A482X2M3"/>
<organism evidence="2 3">
    <name type="scientific">Laodelphax striatellus</name>
    <name type="common">Small brown planthopper</name>
    <name type="synonym">Delphax striatella</name>
    <dbReference type="NCBI Taxonomy" id="195883"/>
    <lineage>
        <taxon>Eukaryota</taxon>
        <taxon>Metazoa</taxon>
        <taxon>Ecdysozoa</taxon>
        <taxon>Arthropoda</taxon>
        <taxon>Hexapoda</taxon>
        <taxon>Insecta</taxon>
        <taxon>Pterygota</taxon>
        <taxon>Neoptera</taxon>
        <taxon>Paraneoptera</taxon>
        <taxon>Hemiptera</taxon>
        <taxon>Auchenorrhyncha</taxon>
        <taxon>Fulgoroidea</taxon>
        <taxon>Delphacidae</taxon>
        <taxon>Criomorphinae</taxon>
        <taxon>Laodelphax</taxon>
    </lineage>
</organism>
<evidence type="ECO:0000256" key="1">
    <source>
        <dbReference type="SAM" id="MobiDB-lite"/>
    </source>
</evidence>
<dbReference type="AlphaFoldDB" id="A0A482X2M3"/>
<evidence type="ECO:0000313" key="2">
    <source>
        <dbReference type="EMBL" id="RZF39973.1"/>
    </source>
</evidence>
<dbReference type="Proteomes" id="UP000291343">
    <property type="component" value="Unassembled WGS sequence"/>
</dbReference>
<evidence type="ECO:0000313" key="3">
    <source>
        <dbReference type="Proteomes" id="UP000291343"/>
    </source>
</evidence>
<feature type="compositionally biased region" description="Polar residues" evidence="1">
    <location>
        <begin position="63"/>
        <end position="92"/>
    </location>
</feature>
<feature type="region of interest" description="Disordered" evidence="1">
    <location>
        <begin position="1"/>
        <end position="92"/>
    </location>
</feature>
<feature type="region of interest" description="Disordered" evidence="1">
    <location>
        <begin position="202"/>
        <end position="227"/>
    </location>
</feature>
<sequence>MDHKQEIVSNDNNPQRENHSEESGPVPGEIERLSDAIDSTTNNEETQLKDEISTVLQDEETHINSTNETSSVKQDKQMPTSNNQLSKSSTTLNLGKNFTTRMCPKTIISSVSLGGESSISSEGETFSIGESIQQQFFKTPSSRIGSRKRKFDDSLDSEIVNLFECIHEKSESRPASTSTKRTNSQILVDDALKWLTGLRSCKTRKTSQRKPLSKSRKRTPQNFPDDE</sequence>
<protein>
    <submittedName>
        <fullName evidence="2">Uncharacterized protein</fullName>
    </submittedName>
</protein>
<keyword evidence="3" id="KW-1185">Reference proteome</keyword>
<proteinExistence type="predicted"/>
<dbReference type="SMR" id="A0A482X2M3"/>